<keyword evidence="4 5" id="KW-0472">Membrane</keyword>
<evidence type="ECO:0000256" key="2">
    <source>
        <dbReference type="ARBA" id="ARBA00022692"/>
    </source>
</evidence>
<evidence type="ECO:0000256" key="3">
    <source>
        <dbReference type="ARBA" id="ARBA00022989"/>
    </source>
</evidence>
<evidence type="ECO:0000256" key="5">
    <source>
        <dbReference type="SAM" id="Phobius"/>
    </source>
</evidence>
<evidence type="ECO:0000259" key="6">
    <source>
        <dbReference type="Pfam" id="PF02656"/>
    </source>
</evidence>
<feature type="transmembrane region" description="Helical" evidence="5">
    <location>
        <begin position="92"/>
        <end position="111"/>
    </location>
</feature>
<dbReference type="GO" id="GO:0012505">
    <property type="term" value="C:endomembrane system"/>
    <property type="evidence" value="ECO:0007669"/>
    <property type="project" value="UniProtKB-SubCell"/>
</dbReference>
<feature type="domain" description="DUF202" evidence="6">
    <location>
        <begin position="80"/>
        <end position="155"/>
    </location>
</feature>
<dbReference type="InterPro" id="IPR003807">
    <property type="entry name" value="DUF202"/>
</dbReference>
<feature type="transmembrane region" description="Helical" evidence="5">
    <location>
        <begin position="131"/>
        <end position="151"/>
    </location>
</feature>
<evidence type="ECO:0000313" key="7">
    <source>
        <dbReference type="EMBL" id="KAA8892924.1"/>
    </source>
</evidence>
<keyword evidence="8" id="KW-1185">Reference proteome</keyword>
<organism evidence="7 8">
    <name type="scientific">Sphaerosporella brunnea</name>
    <dbReference type="NCBI Taxonomy" id="1250544"/>
    <lineage>
        <taxon>Eukaryota</taxon>
        <taxon>Fungi</taxon>
        <taxon>Dikarya</taxon>
        <taxon>Ascomycota</taxon>
        <taxon>Pezizomycotina</taxon>
        <taxon>Pezizomycetes</taxon>
        <taxon>Pezizales</taxon>
        <taxon>Pyronemataceae</taxon>
        <taxon>Sphaerosporella</taxon>
    </lineage>
</organism>
<dbReference type="InParanoid" id="A0A5J5EC44"/>
<name>A0A5J5EC44_9PEZI</name>
<sequence>MVDFDNIDPLDISRPNPSLVSLHSSTTTSLQLQPLHTPKTTQWPPPTLEPATPLSLKSNNPLLAFWRHHITLQVPGSSARDHLALERTYLSYHRTAMALSLMSVIVMQLQVLQHSPNPDYTFGFYILGKPLAAALVSCAICVSLLGFVRWWRWQNALVRGRALCGGWEVRVVGVGAFLVLLGLAAAVAAAVVRRTYF</sequence>
<dbReference type="PANTHER" id="PTHR34187">
    <property type="entry name" value="FGR18P"/>
    <property type="match status" value="1"/>
</dbReference>
<feature type="transmembrane region" description="Helical" evidence="5">
    <location>
        <begin position="171"/>
        <end position="192"/>
    </location>
</feature>
<dbReference type="Pfam" id="PF02656">
    <property type="entry name" value="DUF202"/>
    <property type="match status" value="1"/>
</dbReference>
<dbReference type="Proteomes" id="UP000326924">
    <property type="component" value="Unassembled WGS sequence"/>
</dbReference>
<dbReference type="PANTHER" id="PTHR34187:SF1">
    <property type="entry name" value="DUF202 DOMAIN-CONTAINING PROTEIN"/>
    <property type="match status" value="1"/>
</dbReference>
<reference evidence="7 8" key="1">
    <citation type="submission" date="2019-09" db="EMBL/GenBank/DDBJ databases">
        <title>Draft genome of the ectomycorrhizal ascomycete Sphaerosporella brunnea.</title>
        <authorList>
            <consortium name="DOE Joint Genome Institute"/>
            <person name="Benucci G.M."/>
            <person name="Marozzi G."/>
            <person name="Antonielli L."/>
            <person name="Sanchez S."/>
            <person name="Marco P."/>
            <person name="Wang X."/>
            <person name="Falini L.B."/>
            <person name="Barry K."/>
            <person name="Haridas S."/>
            <person name="Lipzen A."/>
            <person name="Labutti K."/>
            <person name="Grigoriev I.V."/>
            <person name="Murat C."/>
            <person name="Martin F."/>
            <person name="Albertini E."/>
            <person name="Donnini D."/>
            <person name="Bonito G."/>
        </authorList>
    </citation>
    <scope>NUCLEOTIDE SEQUENCE [LARGE SCALE GENOMIC DNA]</scope>
    <source>
        <strain evidence="7 8">Sb_GMNB300</strain>
    </source>
</reference>
<dbReference type="AlphaFoldDB" id="A0A5J5EC44"/>
<evidence type="ECO:0000256" key="1">
    <source>
        <dbReference type="ARBA" id="ARBA00004127"/>
    </source>
</evidence>
<proteinExistence type="predicted"/>
<keyword evidence="3 5" id="KW-1133">Transmembrane helix</keyword>
<gene>
    <name evidence="7" type="ORF">FN846DRAFT_788622</name>
</gene>
<evidence type="ECO:0000313" key="8">
    <source>
        <dbReference type="Proteomes" id="UP000326924"/>
    </source>
</evidence>
<evidence type="ECO:0000256" key="4">
    <source>
        <dbReference type="ARBA" id="ARBA00023136"/>
    </source>
</evidence>
<protein>
    <recommendedName>
        <fullName evidence="6">DUF202 domain-containing protein</fullName>
    </recommendedName>
</protein>
<comment type="subcellular location">
    <subcellularLocation>
        <location evidence="1">Endomembrane system</location>
        <topology evidence="1">Multi-pass membrane protein</topology>
    </subcellularLocation>
</comment>
<keyword evidence="2 5" id="KW-0812">Transmembrane</keyword>
<dbReference type="OrthoDB" id="199599at2759"/>
<accession>A0A5J5EC44</accession>
<dbReference type="InterPro" id="IPR052053">
    <property type="entry name" value="IM_YidH-like"/>
</dbReference>
<dbReference type="EMBL" id="VXIS01000545">
    <property type="protein sequence ID" value="KAA8892924.1"/>
    <property type="molecule type" value="Genomic_DNA"/>
</dbReference>
<comment type="caution">
    <text evidence="7">The sequence shown here is derived from an EMBL/GenBank/DDBJ whole genome shotgun (WGS) entry which is preliminary data.</text>
</comment>